<dbReference type="PANTHER" id="PTHR43228">
    <property type="entry name" value="TWO-COMPONENT RESPONSE REGULATOR"/>
    <property type="match status" value="1"/>
</dbReference>
<sequence>MPTVLVVDDSLFMRVTIGNMFKEWGFEVIGEAANGKEAVALYDQLKPDLVTMDITMPVMTGIEAVKIIVEKDVEAKVIMVTALGQQKKVKAAIESGAKDFITKPFQEEQLKMVAFNVLNLTYSSQH</sequence>
<name>A0ABS9UGS5_9BACL</name>
<organism evidence="3 4">
    <name type="scientific">Solibacillus palustris</name>
    <dbReference type="NCBI Taxonomy" id="2908203"/>
    <lineage>
        <taxon>Bacteria</taxon>
        <taxon>Bacillati</taxon>
        <taxon>Bacillota</taxon>
        <taxon>Bacilli</taxon>
        <taxon>Bacillales</taxon>
        <taxon>Caryophanaceae</taxon>
        <taxon>Solibacillus</taxon>
    </lineage>
</organism>
<feature type="modified residue" description="4-aspartylphosphate" evidence="1">
    <location>
        <position position="53"/>
    </location>
</feature>
<evidence type="ECO:0000256" key="1">
    <source>
        <dbReference type="PROSITE-ProRule" id="PRU00169"/>
    </source>
</evidence>
<dbReference type="PROSITE" id="PS50110">
    <property type="entry name" value="RESPONSE_REGULATORY"/>
    <property type="match status" value="1"/>
</dbReference>
<reference evidence="3 4" key="1">
    <citation type="submission" date="2022-03" db="EMBL/GenBank/DDBJ databases">
        <authorList>
            <person name="Jo J.-H."/>
            <person name="Im W.-T."/>
        </authorList>
    </citation>
    <scope>NUCLEOTIDE SEQUENCE [LARGE SCALE GENOMIC DNA]</scope>
    <source>
        <strain evidence="3 4">MA9</strain>
    </source>
</reference>
<dbReference type="RefSeq" id="WP_241370612.1">
    <property type="nucleotide sequence ID" value="NZ_JAKZFC010000007.1"/>
</dbReference>
<proteinExistence type="predicted"/>
<dbReference type="Gene3D" id="3.40.50.2300">
    <property type="match status" value="1"/>
</dbReference>
<keyword evidence="4" id="KW-1185">Reference proteome</keyword>
<dbReference type="Proteomes" id="UP001316087">
    <property type="component" value="Unassembled WGS sequence"/>
</dbReference>
<evidence type="ECO:0000313" key="3">
    <source>
        <dbReference type="EMBL" id="MCH7323443.1"/>
    </source>
</evidence>
<dbReference type="EMBL" id="JAKZFC010000007">
    <property type="protein sequence ID" value="MCH7323443.1"/>
    <property type="molecule type" value="Genomic_DNA"/>
</dbReference>
<dbReference type="InterPro" id="IPR052048">
    <property type="entry name" value="ST_Response_Regulator"/>
</dbReference>
<dbReference type="InterPro" id="IPR011006">
    <property type="entry name" value="CheY-like_superfamily"/>
</dbReference>
<evidence type="ECO:0000313" key="4">
    <source>
        <dbReference type="Proteomes" id="UP001316087"/>
    </source>
</evidence>
<dbReference type="InterPro" id="IPR001789">
    <property type="entry name" value="Sig_transdc_resp-reg_receiver"/>
</dbReference>
<dbReference type="SMART" id="SM00448">
    <property type="entry name" value="REC"/>
    <property type="match status" value="1"/>
</dbReference>
<accession>A0ABS9UGS5</accession>
<dbReference type="SUPFAM" id="SSF52172">
    <property type="entry name" value="CheY-like"/>
    <property type="match status" value="1"/>
</dbReference>
<feature type="domain" description="Response regulatory" evidence="2">
    <location>
        <begin position="3"/>
        <end position="118"/>
    </location>
</feature>
<dbReference type="PANTHER" id="PTHR43228:SF1">
    <property type="entry name" value="TWO-COMPONENT RESPONSE REGULATOR ARR22"/>
    <property type="match status" value="1"/>
</dbReference>
<comment type="caution">
    <text evidence="3">The sequence shown here is derived from an EMBL/GenBank/DDBJ whole genome shotgun (WGS) entry which is preliminary data.</text>
</comment>
<evidence type="ECO:0000259" key="2">
    <source>
        <dbReference type="PROSITE" id="PS50110"/>
    </source>
</evidence>
<protein>
    <submittedName>
        <fullName evidence="3">Response regulator</fullName>
    </submittedName>
</protein>
<keyword evidence="1" id="KW-0597">Phosphoprotein</keyword>
<gene>
    <name evidence="3" type="ORF">LZ480_16330</name>
</gene>
<dbReference type="Pfam" id="PF00072">
    <property type="entry name" value="Response_reg"/>
    <property type="match status" value="1"/>
</dbReference>